<comment type="pathway">
    <text evidence="8">Purine metabolism; 7-cyano-7-deazaguanine biosynthesis.</text>
</comment>
<feature type="domain" description="Radical SAM core" evidence="9">
    <location>
        <begin position="26"/>
        <end position="250"/>
    </location>
</feature>
<dbReference type="AlphaFoldDB" id="A0A3N5BUW5"/>
<organism evidence="10 11">
    <name type="scientific">Thermodesulfitimonas autotrophica</name>
    <dbReference type="NCBI Taxonomy" id="1894989"/>
    <lineage>
        <taxon>Bacteria</taxon>
        <taxon>Bacillati</taxon>
        <taxon>Bacillota</taxon>
        <taxon>Clostridia</taxon>
        <taxon>Thermoanaerobacterales</taxon>
        <taxon>Thermoanaerobacteraceae</taxon>
        <taxon>Thermodesulfitimonas</taxon>
    </lineage>
</organism>
<dbReference type="InterPro" id="IPR007197">
    <property type="entry name" value="rSAM"/>
</dbReference>
<dbReference type="UniPathway" id="UPA00391"/>
<dbReference type="Pfam" id="PF04055">
    <property type="entry name" value="Radical_SAM"/>
    <property type="match status" value="1"/>
</dbReference>
<keyword evidence="3 8" id="KW-0479">Metal-binding</keyword>
<evidence type="ECO:0000256" key="7">
    <source>
        <dbReference type="ARBA" id="ARBA00023239"/>
    </source>
</evidence>
<dbReference type="RefSeq" id="WP_211328051.1">
    <property type="nucleotide sequence ID" value="NZ_RKRE01000001.1"/>
</dbReference>
<evidence type="ECO:0000256" key="3">
    <source>
        <dbReference type="ARBA" id="ARBA00022723"/>
    </source>
</evidence>
<comment type="cofactor">
    <cofactor evidence="8">
        <name>S-adenosyl-L-methionine</name>
        <dbReference type="ChEBI" id="CHEBI:59789"/>
    </cofactor>
    <text evidence="8">Binds 1 S-adenosyl-L-methionine per subunit.</text>
</comment>
<evidence type="ECO:0000256" key="8">
    <source>
        <dbReference type="HAMAP-Rule" id="MF_00917"/>
    </source>
</evidence>
<evidence type="ECO:0000256" key="2">
    <source>
        <dbReference type="ARBA" id="ARBA00022691"/>
    </source>
</evidence>
<evidence type="ECO:0000256" key="5">
    <source>
        <dbReference type="ARBA" id="ARBA00023004"/>
    </source>
</evidence>
<dbReference type="InterPro" id="IPR058240">
    <property type="entry name" value="rSAM_sf"/>
</dbReference>
<accession>A0A3N5BUW5</accession>
<evidence type="ECO:0000313" key="10">
    <source>
        <dbReference type="EMBL" id="RPF49685.1"/>
    </source>
</evidence>
<evidence type="ECO:0000259" key="9">
    <source>
        <dbReference type="PROSITE" id="PS51918"/>
    </source>
</evidence>
<dbReference type="EC" id="4.3.99.3" evidence="8"/>
<dbReference type="InterPro" id="IPR024924">
    <property type="entry name" value="7-CO-7-deazaguanine_synth-like"/>
</dbReference>
<feature type="binding site" evidence="8">
    <location>
        <position position="48"/>
    </location>
    <ligand>
        <name>Mg(2+)</name>
        <dbReference type="ChEBI" id="CHEBI:18420"/>
    </ligand>
</feature>
<feature type="binding site" evidence="8">
    <location>
        <position position="97"/>
    </location>
    <ligand>
        <name>substrate</name>
    </ligand>
</feature>
<sequence length="250" mass="26991">MQGPRGTVTGVSLREVFSSVQGEGPYVGCRHLFVRFAGCNLSCRYCDTPRDIPVSCKVQVQPGGHEVVKIPNPLTPEEVAVLAAGLDLSRHHAVSLTGGEPLLYPEFLQELIPLLRGARRGIYLETNGTLPAALEAVVELVDLVAMDVKLPSATGMAPFWEKHREFLRVAQGREVIVKAVVIRGTPLAEVITAAELAAAAGATLVLQPVTTNDRALRPSPAELLRLQAEALGIARDVRVIPQVHRFCGMW</sequence>
<keyword evidence="4 8" id="KW-0460">Magnesium</keyword>
<comment type="cofactor">
    <cofactor evidence="8">
        <name>Mg(2+)</name>
        <dbReference type="ChEBI" id="CHEBI:18420"/>
    </cofactor>
</comment>
<dbReference type="PIRSF" id="PIRSF000370">
    <property type="entry name" value="QueE"/>
    <property type="match status" value="1"/>
</dbReference>
<keyword evidence="1 8" id="KW-0004">4Fe-4S</keyword>
<gene>
    <name evidence="8" type="primary">queE</name>
    <name evidence="10" type="ORF">EDD75_0505</name>
</gene>
<dbReference type="Proteomes" id="UP000282654">
    <property type="component" value="Unassembled WGS sequence"/>
</dbReference>
<comment type="caution">
    <text evidence="8">Lacks conserved residue(s) required for the propagation of feature annotation.</text>
</comment>
<feature type="binding site" evidence="8">
    <location>
        <position position="39"/>
    </location>
    <ligand>
        <name>[4Fe-4S] cluster</name>
        <dbReference type="ChEBI" id="CHEBI:49883"/>
        <note>4Fe-4S-S-AdoMet</note>
    </ligand>
</feature>
<comment type="function">
    <text evidence="8">Catalyzes the complex heterocyclic radical-mediated conversion of 6-carboxy-5,6,7,8-tetrahydropterin (CPH4) to 7-carboxy-7-deazaguanine (CDG), a step common to the biosynthetic pathways of all 7-deazapurine-containing compounds.</text>
</comment>
<keyword evidence="11" id="KW-1185">Reference proteome</keyword>
<dbReference type="GO" id="GO:0000287">
    <property type="term" value="F:magnesium ion binding"/>
    <property type="evidence" value="ECO:0007669"/>
    <property type="project" value="UniProtKB-UniRule"/>
</dbReference>
<dbReference type="InterPro" id="IPR013785">
    <property type="entry name" value="Aldolase_TIM"/>
</dbReference>
<dbReference type="Gene3D" id="3.20.20.70">
    <property type="entry name" value="Aldolase class I"/>
    <property type="match status" value="1"/>
</dbReference>
<feature type="binding site" evidence="8">
    <location>
        <begin position="45"/>
        <end position="47"/>
    </location>
    <ligand>
        <name>S-adenosyl-L-methionine</name>
        <dbReference type="ChEBI" id="CHEBI:59789"/>
    </ligand>
</feature>
<dbReference type="SUPFAM" id="SSF102114">
    <property type="entry name" value="Radical SAM enzymes"/>
    <property type="match status" value="1"/>
</dbReference>
<dbReference type="PROSITE" id="PS51918">
    <property type="entry name" value="RADICAL_SAM"/>
    <property type="match status" value="1"/>
</dbReference>
<keyword evidence="8" id="KW-0671">Queuosine biosynthesis</keyword>
<comment type="catalytic activity">
    <reaction evidence="8">
        <text>6-carboxy-5,6,7,8-tetrahydropterin + H(+) = 7-carboxy-7-carbaguanine + NH4(+)</text>
        <dbReference type="Rhea" id="RHEA:27974"/>
        <dbReference type="ChEBI" id="CHEBI:15378"/>
        <dbReference type="ChEBI" id="CHEBI:28938"/>
        <dbReference type="ChEBI" id="CHEBI:61032"/>
        <dbReference type="ChEBI" id="CHEBI:61036"/>
        <dbReference type="EC" id="4.3.99.3"/>
    </reaction>
</comment>
<comment type="subunit">
    <text evidence="8">Homodimer.</text>
</comment>
<reference evidence="10 11" key="1">
    <citation type="submission" date="2018-11" db="EMBL/GenBank/DDBJ databases">
        <title>Genomic Encyclopedia of Type Strains, Phase IV (KMG-IV): sequencing the most valuable type-strain genomes for metagenomic binning, comparative biology and taxonomic classification.</title>
        <authorList>
            <person name="Goeker M."/>
        </authorList>
    </citation>
    <scope>NUCLEOTIDE SEQUENCE [LARGE SCALE GENOMIC DNA]</scope>
    <source>
        <strain evidence="10 11">DSM 102936</strain>
    </source>
</reference>
<dbReference type="PANTHER" id="PTHR42836">
    <property type="entry name" value="7-CARBOXY-7-DEAZAGUANINE SYNTHASE"/>
    <property type="match status" value="1"/>
</dbReference>
<feature type="binding site" evidence="8">
    <location>
        <begin position="20"/>
        <end position="22"/>
    </location>
    <ligand>
        <name>substrate</name>
    </ligand>
</feature>
<dbReference type="CDD" id="cd01335">
    <property type="entry name" value="Radical_SAM"/>
    <property type="match status" value="1"/>
</dbReference>
<dbReference type="SFLD" id="SFLDS00029">
    <property type="entry name" value="Radical_SAM"/>
    <property type="match status" value="1"/>
</dbReference>
<feature type="binding site" evidence="8">
    <location>
        <position position="35"/>
    </location>
    <ligand>
        <name>substrate</name>
    </ligand>
</feature>
<evidence type="ECO:0000256" key="1">
    <source>
        <dbReference type="ARBA" id="ARBA00022485"/>
    </source>
</evidence>
<dbReference type="GO" id="GO:0051539">
    <property type="term" value="F:4 iron, 4 sulfur cluster binding"/>
    <property type="evidence" value="ECO:0007669"/>
    <property type="project" value="UniProtKB-UniRule"/>
</dbReference>
<keyword evidence="2 8" id="KW-0949">S-adenosyl-L-methionine</keyword>
<keyword evidence="6 8" id="KW-0411">Iron-sulfur</keyword>
<dbReference type="PANTHER" id="PTHR42836:SF1">
    <property type="entry name" value="7-CARBOXY-7-DEAZAGUANINE SYNTHASE"/>
    <property type="match status" value="1"/>
</dbReference>
<dbReference type="EMBL" id="RKRE01000001">
    <property type="protein sequence ID" value="RPF49685.1"/>
    <property type="molecule type" value="Genomic_DNA"/>
</dbReference>
<proteinExistence type="inferred from homology"/>
<dbReference type="HAMAP" id="MF_00917">
    <property type="entry name" value="QueE"/>
    <property type="match status" value="1"/>
</dbReference>
<dbReference type="GO" id="GO:0008616">
    <property type="term" value="P:tRNA queuosine(34) biosynthetic process"/>
    <property type="evidence" value="ECO:0007669"/>
    <property type="project" value="UniProtKB-UniRule"/>
</dbReference>
<evidence type="ECO:0000256" key="4">
    <source>
        <dbReference type="ARBA" id="ARBA00022842"/>
    </source>
</evidence>
<evidence type="ECO:0000256" key="6">
    <source>
        <dbReference type="ARBA" id="ARBA00023014"/>
    </source>
</evidence>
<evidence type="ECO:0000313" key="11">
    <source>
        <dbReference type="Proteomes" id="UP000282654"/>
    </source>
</evidence>
<feature type="binding site" evidence="8">
    <location>
        <position position="46"/>
    </location>
    <ligand>
        <name>[4Fe-4S] cluster</name>
        <dbReference type="ChEBI" id="CHEBI:49883"/>
        <note>4Fe-4S-S-AdoMet</note>
    </ligand>
</feature>
<keyword evidence="7 8" id="KW-0456">Lyase</keyword>
<dbReference type="GO" id="GO:1904047">
    <property type="term" value="F:S-adenosyl-L-methionine binding"/>
    <property type="evidence" value="ECO:0007669"/>
    <property type="project" value="UniProtKB-UniRule"/>
</dbReference>
<comment type="similarity">
    <text evidence="8">Belongs to the radical SAM superfamily. 7-carboxy-7-deazaguanine synthase family.</text>
</comment>
<feature type="binding site" evidence="8">
    <location>
        <position position="43"/>
    </location>
    <ligand>
        <name>[4Fe-4S] cluster</name>
        <dbReference type="ChEBI" id="CHEBI:49883"/>
        <note>4Fe-4S-S-AdoMet</note>
    </ligand>
</feature>
<comment type="caution">
    <text evidence="10">The sequence shown here is derived from an EMBL/GenBank/DDBJ whole genome shotgun (WGS) entry which is preliminary data.</text>
</comment>
<comment type="cofactor">
    <cofactor evidence="8">
        <name>[4Fe-4S] cluster</name>
        <dbReference type="ChEBI" id="CHEBI:49883"/>
    </cofactor>
    <text evidence="8">Binds 1 [4Fe-4S] cluster. The cluster is coordinated with 3 cysteines and an exchangeable S-adenosyl-L-methionine.</text>
</comment>
<feature type="binding site" evidence="8">
    <location>
        <position position="99"/>
    </location>
    <ligand>
        <name>S-adenosyl-L-methionine</name>
        <dbReference type="ChEBI" id="CHEBI:59789"/>
    </ligand>
</feature>
<protein>
    <recommendedName>
        <fullName evidence="8">7-carboxy-7-deazaguanine synthase</fullName>
        <shortName evidence="8">CDG synthase</shortName>
        <ecNumber evidence="8">4.3.99.3</ecNumber>
    </recommendedName>
    <alternativeName>
        <fullName evidence="8">Queuosine biosynthesis protein QueE</fullName>
    </alternativeName>
</protein>
<dbReference type="GO" id="GO:0016840">
    <property type="term" value="F:carbon-nitrogen lyase activity"/>
    <property type="evidence" value="ECO:0007669"/>
    <property type="project" value="UniProtKB-UniRule"/>
</dbReference>
<name>A0A3N5BUW5_9THEO</name>
<keyword evidence="5 8" id="KW-0408">Iron</keyword>